<proteinExistence type="predicted"/>
<dbReference type="SUPFAM" id="SSF47413">
    <property type="entry name" value="lambda repressor-like DNA-binding domains"/>
    <property type="match status" value="1"/>
</dbReference>
<gene>
    <name evidence="3" type="ORF">JOC58_003333</name>
</gene>
<dbReference type="Proteomes" id="UP001185028">
    <property type="component" value="Unassembled WGS sequence"/>
</dbReference>
<comment type="caution">
    <text evidence="3">The sequence shown here is derived from an EMBL/GenBank/DDBJ whole genome shotgun (WGS) entry which is preliminary data.</text>
</comment>
<evidence type="ECO:0000256" key="1">
    <source>
        <dbReference type="ARBA" id="ARBA00023125"/>
    </source>
</evidence>
<dbReference type="Gene3D" id="1.10.260.40">
    <property type="entry name" value="lambda repressor-like DNA-binding domains"/>
    <property type="match status" value="1"/>
</dbReference>
<dbReference type="PANTHER" id="PTHR46558">
    <property type="entry name" value="TRACRIPTIONAL REGULATORY PROTEIN-RELATED-RELATED"/>
    <property type="match status" value="1"/>
</dbReference>
<dbReference type="PROSITE" id="PS50943">
    <property type="entry name" value="HTH_CROC1"/>
    <property type="match status" value="1"/>
</dbReference>
<organism evidence="3 4">
    <name type="scientific">Paenibacillus hunanensis</name>
    <dbReference type="NCBI Taxonomy" id="539262"/>
    <lineage>
        <taxon>Bacteria</taxon>
        <taxon>Bacillati</taxon>
        <taxon>Bacillota</taxon>
        <taxon>Bacilli</taxon>
        <taxon>Bacillales</taxon>
        <taxon>Paenibacillaceae</taxon>
        <taxon>Paenibacillus</taxon>
    </lineage>
</organism>
<feature type="domain" description="HTH cro/C1-type" evidence="2">
    <location>
        <begin position="11"/>
        <end position="65"/>
    </location>
</feature>
<name>A0ABU1J2F5_9BACL</name>
<dbReference type="InterPro" id="IPR001387">
    <property type="entry name" value="Cro/C1-type_HTH"/>
</dbReference>
<evidence type="ECO:0000313" key="3">
    <source>
        <dbReference type="EMBL" id="MDR6245420.1"/>
    </source>
</evidence>
<protein>
    <submittedName>
        <fullName evidence="3">Transcriptional regulator with XRE-family HTH domain</fullName>
    </submittedName>
</protein>
<keyword evidence="1" id="KW-0238">DNA-binding</keyword>
<dbReference type="EMBL" id="JAVDQH010000014">
    <property type="protein sequence ID" value="MDR6245420.1"/>
    <property type="molecule type" value="Genomic_DNA"/>
</dbReference>
<sequence>MLDSILIGATIANYRKQQNLTQLELADYMHVTPQAVSKWETGKSLPDIYTMIKLAKLLHIDIAMLLGENTELSDELLHQFAPGQTTEMPLHTSANSVQIDAIIALEDEKSSSPDDLQALTVAQIIQLAPLVDQETLIHITGLHADSLAENAKALTELAPFLTEDALYAIVCGDDPLTIDHILTVIRIAPYYDERLHQYVNEHHHQITIGQMSTIAPFIAPEQLQSFVTKHWQEYTNQQKLAEILSLLPEQAVAELLITQEITYELLLFVIPFIDQALVDHVIEHKMSTLQPEQLAIIRVLVNVNSL</sequence>
<keyword evidence="4" id="KW-1185">Reference proteome</keyword>
<dbReference type="InterPro" id="IPR010982">
    <property type="entry name" value="Lambda_DNA-bd_dom_sf"/>
</dbReference>
<dbReference type="PANTHER" id="PTHR46558:SF11">
    <property type="entry name" value="HTH-TYPE TRANSCRIPTIONAL REGULATOR XRE"/>
    <property type="match status" value="1"/>
</dbReference>
<evidence type="ECO:0000259" key="2">
    <source>
        <dbReference type="PROSITE" id="PS50943"/>
    </source>
</evidence>
<reference evidence="3 4" key="1">
    <citation type="submission" date="2023-07" db="EMBL/GenBank/DDBJ databases">
        <title>Genomic Encyclopedia of Type Strains, Phase IV (KMG-IV): sequencing the most valuable type-strain genomes for metagenomic binning, comparative biology and taxonomic classification.</title>
        <authorList>
            <person name="Goeker M."/>
        </authorList>
    </citation>
    <scope>NUCLEOTIDE SEQUENCE [LARGE SCALE GENOMIC DNA]</scope>
    <source>
        <strain evidence="3 4">DSM 22170</strain>
    </source>
</reference>
<dbReference type="CDD" id="cd00093">
    <property type="entry name" value="HTH_XRE"/>
    <property type="match status" value="1"/>
</dbReference>
<dbReference type="RefSeq" id="WP_188777547.1">
    <property type="nucleotide sequence ID" value="NZ_BMMB01000010.1"/>
</dbReference>
<dbReference type="Pfam" id="PF01381">
    <property type="entry name" value="HTH_3"/>
    <property type="match status" value="1"/>
</dbReference>
<accession>A0ABU1J2F5</accession>
<evidence type="ECO:0000313" key="4">
    <source>
        <dbReference type="Proteomes" id="UP001185028"/>
    </source>
</evidence>
<dbReference type="SMART" id="SM00530">
    <property type="entry name" value="HTH_XRE"/>
    <property type="match status" value="1"/>
</dbReference>